<reference evidence="8 9" key="1">
    <citation type="submission" date="2013-04" db="EMBL/GenBank/DDBJ databases">
        <title>Oceanococcus atlanticus 22II-S10r2 Genome Sequencing.</title>
        <authorList>
            <person name="Lai Q."/>
            <person name="Li G."/>
            <person name="Shao Z."/>
        </authorList>
    </citation>
    <scope>NUCLEOTIDE SEQUENCE [LARGE SCALE GENOMIC DNA]</scope>
    <source>
        <strain evidence="8 9">22II-S10r2</strain>
    </source>
</reference>
<dbReference type="RefSeq" id="WP_407938448.1">
    <property type="nucleotide sequence ID" value="NZ_AQQV01000001.1"/>
</dbReference>
<dbReference type="Pfam" id="PF01145">
    <property type="entry name" value="Band_7"/>
    <property type="match status" value="1"/>
</dbReference>
<dbReference type="SMART" id="SM00244">
    <property type="entry name" value="PHB"/>
    <property type="match status" value="1"/>
</dbReference>
<keyword evidence="3" id="KW-0812">Transmembrane</keyword>
<evidence type="ECO:0000313" key="9">
    <source>
        <dbReference type="Proteomes" id="UP000192342"/>
    </source>
</evidence>
<evidence type="ECO:0000313" key="8">
    <source>
        <dbReference type="EMBL" id="ORE88865.1"/>
    </source>
</evidence>
<keyword evidence="5" id="KW-0472">Membrane</keyword>
<evidence type="ECO:0000259" key="7">
    <source>
        <dbReference type="SMART" id="SM00244"/>
    </source>
</evidence>
<dbReference type="STRING" id="1317117.ATO7_03280"/>
<comment type="subcellular location">
    <subcellularLocation>
        <location evidence="1">Membrane</location>
        <topology evidence="1">Single-pass membrane protein</topology>
    </subcellularLocation>
</comment>
<evidence type="ECO:0000256" key="4">
    <source>
        <dbReference type="ARBA" id="ARBA00022989"/>
    </source>
</evidence>
<feature type="domain" description="Band 7" evidence="7">
    <location>
        <begin position="21"/>
        <end position="184"/>
    </location>
</feature>
<comment type="similarity">
    <text evidence="2 6">Belongs to the band 7/mec-2 family. HflC subfamily.</text>
</comment>
<name>A0A1Y1SGS3_9GAMM</name>
<evidence type="ECO:0000256" key="2">
    <source>
        <dbReference type="ARBA" id="ARBA00007862"/>
    </source>
</evidence>
<dbReference type="PANTHER" id="PTHR42911">
    <property type="entry name" value="MODULATOR OF FTSH PROTEASE HFLC"/>
    <property type="match status" value="1"/>
</dbReference>
<dbReference type="EMBL" id="AQQV01000001">
    <property type="protein sequence ID" value="ORE88865.1"/>
    <property type="molecule type" value="Genomic_DNA"/>
</dbReference>
<protein>
    <recommendedName>
        <fullName evidence="6">Protein HflC</fullName>
    </recommendedName>
</protein>
<dbReference type="NCBIfam" id="TIGR01932">
    <property type="entry name" value="hflC"/>
    <property type="match status" value="1"/>
</dbReference>
<comment type="caution">
    <text evidence="8">The sequence shown here is derived from an EMBL/GenBank/DDBJ whole genome shotgun (WGS) entry which is preliminary data.</text>
</comment>
<dbReference type="Proteomes" id="UP000192342">
    <property type="component" value="Unassembled WGS sequence"/>
</dbReference>
<evidence type="ECO:0000256" key="1">
    <source>
        <dbReference type="ARBA" id="ARBA00004167"/>
    </source>
</evidence>
<keyword evidence="9" id="KW-1185">Reference proteome</keyword>
<dbReference type="InterPro" id="IPR010200">
    <property type="entry name" value="HflC"/>
</dbReference>
<dbReference type="AlphaFoldDB" id="A0A1Y1SGS3"/>
<accession>A0A1Y1SGS3</accession>
<evidence type="ECO:0000256" key="6">
    <source>
        <dbReference type="PIRNR" id="PIRNR005651"/>
    </source>
</evidence>
<dbReference type="PANTHER" id="PTHR42911:SF1">
    <property type="entry name" value="MODULATOR OF FTSH PROTEASE HFLC"/>
    <property type="match status" value="1"/>
</dbReference>
<proteinExistence type="inferred from homology"/>
<dbReference type="InterPro" id="IPR001107">
    <property type="entry name" value="Band_7"/>
</dbReference>
<dbReference type="CDD" id="cd03405">
    <property type="entry name" value="SPFH_HflC"/>
    <property type="match status" value="1"/>
</dbReference>
<keyword evidence="4" id="KW-1133">Transmembrane helix</keyword>
<dbReference type="SUPFAM" id="SSF117892">
    <property type="entry name" value="Band 7/SPFH domain"/>
    <property type="match status" value="1"/>
</dbReference>
<dbReference type="Gene3D" id="3.30.479.30">
    <property type="entry name" value="Band 7 domain"/>
    <property type="match status" value="1"/>
</dbReference>
<evidence type="ECO:0000256" key="3">
    <source>
        <dbReference type="ARBA" id="ARBA00022692"/>
    </source>
</evidence>
<evidence type="ECO:0000256" key="5">
    <source>
        <dbReference type="ARBA" id="ARBA00023136"/>
    </source>
</evidence>
<gene>
    <name evidence="8" type="ORF">ATO7_03280</name>
</gene>
<dbReference type="InterPro" id="IPR036013">
    <property type="entry name" value="Band_7/SPFH_dom_sf"/>
</dbReference>
<sequence length="287" mass="32648">MSNKALMWLIGAIVAVGILADSVFIVDERQHAIVFQLGQMKGSDHEPGLHFKVPVIQSVRYFDRRILPLDRPSERFLTSEKKNVVVDFYVKWRIKDVGRYYRATGGIEAVAMDRLEDTMNRGLRNEFGKRTVQEAVSGERREIVEALVRTASDSVDELGIELVDVRVKRIDLPDTVSESVYARMRAERQRVAADLRARGAEAAEGIRAEADREREVILANAYREAEETRGAGDAESAEIYAGAFGKNEEFYRFYRSLEVYRNALSGQGDMLVLEPDSELFRYFKQAK</sequence>
<dbReference type="InterPro" id="IPR001972">
    <property type="entry name" value="Stomatin_HflK_fam"/>
</dbReference>
<dbReference type="PRINTS" id="PR00721">
    <property type="entry name" value="STOMATIN"/>
</dbReference>
<dbReference type="PIRSF" id="PIRSF005651">
    <property type="entry name" value="HflC"/>
    <property type="match status" value="1"/>
</dbReference>
<organism evidence="8 9">
    <name type="scientific">Oceanococcus atlanticus</name>
    <dbReference type="NCBI Taxonomy" id="1317117"/>
    <lineage>
        <taxon>Bacteria</taxon>
        <taxon>Pseudomonadati</taxon>
        <taxon>Pseudomonadota</taxon>
        <taxon>Gammaproteobacteria</taxon>
        <taxon>Chromatiales</taxon>
        <taxon>Oceanococcaceae</taxon>
        <taxon>Oceanococcus</taxon>
    </lineage>
</organism>
<dbReference type="GO" id="GO:0016020">
    <property type="term" value="C:membrane"/>
    <property type="evidence" value="ECO:0007669"/>
    <property type="project" value="UniProtKB-SubCell"/>
</dbReference>
<comment type="function">
    <text evidence="6">HflC and HflK could regulate a protease.</text>
</comment>